<accession>A0A811VJY8</accession>
<comment type="caution">
    <text evidence="1">The sequence shown here is derived from an EMBL/GenBank/DDBJ whole genome shotgun (WGS) entry which is preliminary data.</text>
</comment>
<organism evidence="1 2">
    <name type="scientific">Ceratitis capitata</name>
    <name type="common">Mediterranean fruit fly</name>
    <name type="synonym">Tephritis capitata</name>
    <dbReference type="NCBI Taxonomy" id="7213"/>
    <lineage>
        <taxon>Eukaryota</taxon>
        <taxon>Metazoa</taxon>
        <taxon>Ecdysozoa</taxon>
        <taxon>Arthropoda</taxon>
        <taxon>Hexapoda</taxon>
        <taxon>Insecta</taxon>
        <taxon>Pterygota</taxon>
        <taxon>Neoptera</taxon>
        <taxon>Endopterygota</taxon>
        <taxon>Diptera</taxon>
        <taxon>Brachycera</taxon>
        <taxon>Muscomorpha</taxon>
        <taxon>Tephritoidea</taxon>
        <taxon>Tephritidae</taxon>
        <taxon>Ceratitis</taxon>
        <taxon>Ceratitis</taxon>
    </lineage>
</organism>
<keyword evidence="2" id="KW-1185">Reference proteome</keyword>
<feature type="non-terminal residue" evidence="1">
    <location>
        <position position="61"/>
    </location>
</feature>
<protein>
    <submittedName>
        <fullName evidence="1">(Mediterranean fruit fly) hypothetical protein</fullName>
    </submittedName>
</protein>
<name>A0A811VJY8_CERCA</name>
<dbReference type="EMBL" id="CAJHJT010000056">
    <property type="protein sequence ID" value="CAD7014412.1"/>
    <property type="molecule type" value="Genomic_DNA"/>
</dbReference>
<dbReference type="AlphaFoldDB" id="A0A811VJY8"/>
<sequence>MAFVTESAYPFSYDSLSLVFGTARYEPEGSKDIKPASGWAREVCLARKFARFILQTEDAEH</sequence>
<proteinExistence type="predicted"/>
<evidence type="ECO:0000313" key="2">
    <source>
        <dbReference type="Proteomes" id="UP000606786"/>
    </source>
</evidence>
<evidence type="ECO:0000313" key="1">
    <source>
        <dbReference type="EMBL" id="CAD7014412.1"/>
    </source>
</evidence>
<gene>
    <name evidence="1" type="ORF">CCAP1982_LOCUS22408</name>
</gene>
<dbReference type="Proteomes" id="UP000606786">
    <property type="component" value="Unassembled WGS sequence"/>
</dbReference>
<reference evidence="1" key="1">
    <citation type="submission" date="2020-11" db="EMBL/GenBank/DDBJ databases">
        <authorList>
            <person name="Whitehead M."/>
        </authorList>
    </citation>
    <scope>NUCLEOTIDE SEQUENCE</scope>
    <source>
        <strain evidence="1">EGII</strain>
    </source>
</reference>